<dbReference type="GO" id="GO:0016616">
    <property type="term" value="F:oxidoreductase activity, acting on the CH-OH group of donors, NAD or NADP as acceptor"/>
    <property type="evidence" value="ECO:0007669"/>
    <property type="project" value="TreeGrafter"/>
</dbReference>
<dbReference type="OrthoDB" id="2735536at2759"/>
<evidence type="ECO:0000256" key="2">
    <source>
        <dbReference type="ARBA" id="ARBA00023445"/>
    </source>
</evidence>
<accession>S9VUJ6</accession>
<proteinExistence type="inferred from homology"/>
<dbReference type="Proteomes" id="UP000015464">
    <property type="component" value="Unassembled WGS sequence"/>
</dbReference>
<dbReference type="eggNOG" id="KOG1502">
    <property type="taxonomic scope" value="Eukaryota"/>
</dbReference>
<dbReference type="OMA" id="NESISHW"/>
<name>S9VUJ6_SCHCR</name>
<comment type="similarity">
    <text evidence="2">Belongs to the NAD(P)-dependent epimerase/dehydratase family. Dihydroflavonol-4-reductase subfamily.</text>
</comment>
<protein>
    <submittedName>
        <fullName evidence="4">Flavonol reductase/cinnamoyl-CoA reductase family protein</fullName>
    </submittedName>
</protein>
<dbReference type="Gene3D" id="3.40.50.720">
    <property type="entry name" value="NAD(P)-binding Rossmann-like Domain"/>
    <property type="match status" value="1"/>
</dbReference>
<feature type="domain" description="NAD-dependent epimerase/dehydratase" evidence="3">
    <location>
        <begin position="7"/>
        <end position="256"/>
    </location>
</feature>
<dbReference type="STRING" id="653667.S9VUJ6"/>
<keyword evidence="1" id="KW-0560">Oxidoreductase</keyword>
<sequence length="340" mass="38092">MPNQSLVLVTGVTGFIGSHVAVTLVNNGYRVRGAVRSMEKAEELVGLNPELKDKVEFVFVKDIVAPNAFKDAVQGCDYICHVASPFFYENVTDNKTQLLDPAHKGTINILEASLNEPKVKRVVITSSFVAIGDFMKDPYSGSTYTEKDWNPISYEEALETKNGFAAYCASKKFAEIAARNFVKERQPHYDMCTVNPSLVIGPPIHPMKTMESLNASNRLLWSLINGSKAQPSFQHVQVDVRDIANAHVVAIEKPEMSNGRMLVSKGPFITNDVCKILREEFPEMKDVISEPTDVPFNDKHYKSDNSYSISLGLQYYSEKQTYIDTALKLWERAKQLALVR</sequence>
<evidence type="ECO:0000313" key="5">
    <source>
        <dbReference type="Proteomes" id="UP000015464"/>
    </source>
</evidence>
<gene>
    <name evidence="4" type="ORF">SPOG_03297</name>
</gene>
<organism evidence="4 5">
    <name type="scientific">Schizosaccharomyces cryophilus (strain OY26 / ATCC MYA-4695 / CBS 11777 / NBRC 106824 / NRRL Y48691)</name>
    <name type="common">Fission yeast</name>
    <dbReference type="NCBI Taxonomy" id="653667"/>
    <lineage>
        <taxon>Eukaryota</taxon>
        <taxon>Fungi</taxon>
        <taxon>Dikarya</taxon>
        <taxon>Ascomycota</taxon>
        <taxon>Taphrinomycotina</taxon>
        <taxon>Schizosaccharomycetes</taxon>
        <taxon>Schizosaccharomycetales</taxon>
        <taxon>Schizosaccharomycetaceae</taxon>
        <taxon>Schizosaccharomyces</taxon>
    </lineage>
</organism>
<dbReference type="PANTHER" id="PTHR10366:SF564">
    <property type="entry name" value="STEROL-4-ALPHA-CARBOXYLATE 3-DEHYDROGENASE, DECARBOXYLATING"/>
    <property type="match status" value="1"/>
</dbReference>
<dbReference type="GeneID" id="25037614"/>
<dbReference type="InterPro" id="IPR001509">
    <property type="entry name" value="Epimerase_deHydtase"/>
</dbReference>
<dbReference type="RefSeq" id="XP_013025164.1">
    <property type="nucleotide sequence ID" value="XM_013169710.1"/>
</dbReference>
<dbReference type="PANTHER" id="PTHR10366">
    <property type="entry name" value="NAD DEPENDENT EPIMERASE/DEHYDRATASE"/>
    <property type="match status" value="1"/>
</dbReference>
<reference evidence="4 5" key="1">
    <citation type="journal article" date="2011" name="Science">
        <title>Comparative functional genomics of the fission yeasts.</title>
        <authorList>
            <person name="Rhind N."/>
            <person name="Chen Z."/>
            <person name="Yassour M."/>
            <person name="Thompson D.A."/>
            <person name="Haas B.J."/>
            <person name="Habib N."/>
            <person name="Wapinski I."/>
            <person name="Roy S."/>
            <person name="Lin M.F."/>
            <person name="Heiman D.I."/>
            <person name="Young S.K."/>
            <person name="Furuya K."/>
            <person name="Guo Y."/>
            <person name="Pidoux A."/>
            <person name="Chen H.M."/>
            <person name="Robbertse B."/>
            <person name="Goldberg J.M."/>
            <person name="Aoki K."/>
            <person name="Bayne E.H."/>
            <person name="Berlin A.M."/>
            <person name="Desjardins C.A."/>
            <person name="Dobbs E."/>
            <person name="Dukaj L."/>
            <person name="Fan L."/>
            <person name="FitzGerald M.G."/>
            <person name="French C."/>
            <person name="Gujja S."/>
            <person name="Hansen K."/>
            <person name="Keifenheim D."/>
            <person name="Levin J.Z."/>
            <person name="Mosher R.A."/>
            <person name="Mueller C.A."/>
            <person name="Pfiffner J."/>
            <person name="Priest M."/>
            <person name="Russ C."/>
            <person name="Smialowska A."/>
            <person name="Swoboda P."/>
            <person name="Sykes S.M."/>
            <person name="Vaughn M."/>
            <person name="Vengrova S."/>
            <person name="Yoder R."/>
            <person name="Zeng Q."/>
            <person name="Allshire R."/>
            <person name="Baulcombe D."/>
            <person name="Birren B.W."/>
            <person name="Brown W."/>
            <person name="Ekwall K."/>
            <person name="Kellis M."/>
            <person name="Leatherwood J."/>
            <person name="Levin H."/>
            <person name="Margalit H."/>
            <person name="Martienssen R."/>
            <person name="Nieduszynski C.A."/>
            <person name="Spatafora J.W."/>
            <person name="Friedman N."/>
            <person name="Dalgaard J.Z."/>
            <person name="Baumann P."/>
            <person name="Niki H."/>
            <person name="Regev A."/>
            <person name="Nusbaum C."/>
        </authorList>
    </citation>
    <scope>NUCLEOTIDE SEQUENCE [LARGE SCALE GENOMIC DNA]</scope>
    <source>
        <strain evidence="5">OY26 / ATCC MYA-4695 / CBS 11777 / NBRC 106824 / NRRL Y48691</strain>
    </source>
</reference>
<evidence type="ECO:0000259" key="3">
    <source>
        <dbReference type="Pfam" id="PF01370"/>
    </source>
</evidence>
<evidence type="ECO:0000313" key="4">
    <source>
        <dbReference type="EMBL" id="EPY49824.1"/>
    </source>
</evidence>
<dbReference type="InterPro" id="IPR036291">
    <property type="entry name" value="NAD(P)-bd_dom_sf"/>
</dbReference>
<dbReference type="EMBL" id="KE546994">
    <property type="protein sequence ID" value="EPY49824.1"/>
    <property type="molecule type" value="Genomic_DNA"/>
</dbReference>
<dbReference type="HOGENOM" id="CLU_007383_9_2_1"/>
<dbReference type="AlphaFoldDB" id="S9VUJ6"/>
<dbReference type="CDD" id="cd05227">
    <property type="entry name" value="AR_SDR_e"/>
    <property type="match status" value="1"/>
</dbReference>
<evidence type="ECO:0000256" key="1">
    <source>
        <dbReference type="ARBA" id="ARBA00023002"/>
    </source>
</evidence>
<dbReference type="InterPro" id="IPR050425">
    <property type="entry name" value="NAD(P)_dehydrat-like"/>
</dbReference>
<keyword evidence="5" id="KW-1185">Reference proteome</keyword>
<dbReference type="SUPFAM" id="SSF51735">
    <property type="entry name" value="NAD(P)-binding Rossmann-fold domains"/>
    <property type="match status" value="1"/>
</dbReference>
<dbReference type="Pfam" id="PF01370">
    <property type="entry name" value="Epimerase"/>
    <property type="match status" value="1"/>
</dbReference>